<reference evidence="2 3" key="1">
    <citation type="submission" date="2018-07" db="EMBL/GenBank/DDBJ databases">
        <title>Genomic Encyclopedia of Type Strains, Phase III (KMG-III): the genomes of soil and plant-associated and newly described type strains.</title>
        <authorList>
            <person name="Whitman W."/>
        </authorList>
    </citation>
    <scope>NUCLEOTIDE SEQUENCE [LARGE SCALE GENOMIC DNA]</scope>
    <source>
        <strain evidence="2 3">CECT 8488</strain>
    </source>
</reference>
<protein>
    <submittedName>
        <fullName evidence="2">Helix-turn-helix protein</fullName>
    </submittedName>
</protein>
<dbReference type="CDD" id="cd00093">
    <property type="entry name" value="HTH_XRE"/>
    <property type="match status" value="1"/>
</dbReference>
<evidence type="ECO:0000313" key="3">
    <source>
        <dbReference type="Proteomes" id="UP000256845"/>
    </source>
</evidence>
<dbReference type="AlphaFoldDB" id="A0A3D9HV58"/>
<evidence type="ECO:0000259" key="1">
    <source>
        <dbReference type="PROSITE" id="PS50943"/>
    </source>
</evidence>
<dbReference type="PROSITE" id="PS50943">
    <property type="entry name" value="HTH_CROC1"/>
    <property type="match status" value="1"/>
</dbReference>
<dbReference type="Gene3D" id="1.10.260.40">
    <property type="entry name" value="lambda repressor-like DNA-binding domains"/>
    <property type="match status" value="1"/>
</dbReference>
<organism evidence="2 3">
    <name type="scientific">Aestuariispira insulae</name>
    <dbReference type="NCBI Taxonomy" id="1461337"/>
    <lineage>
        <taxon>Bacteria</taxon>
        <taxon>Pseudomonadati</taxon>
        <taxon>Pseudomonadota</taxon>
        <taxon>Alphaproteobacteria</taxon>
        <taxon>Rhodospirillales</taxon>
        <taxon>Kiloniellaceae</taxon>
        <taxon>Aestuariispira</taxon>
    </lineage>
</organism>
<accession>A0A3D9HV58</accession>
<sequence length="240" mass="26289">MITSAQIRAGRALINAKQSELAKAAGVSLATLNNIERGLGDPRASTLEAIQRALESAGVTMESDGVHETVSLSTLLRPTTYDTYAASQRVLELLTQDKLFKLDRLLFFVRWAHNVHEGDEPHRICLLAEGKSRSILFDQVDFNLSGGARVAEVAGIMLVAFAKYGADLEYIPDILDDTTINPADEVAARLRNADRMVLSHPKDLVDLIGNWEGLVAHFGDRQGHPMQNLVQFLKVTGRTG</sequence>
<dbReference type="InterPro" id="IPR010982">
    <property type="entry name" value="Lambda_DNA-bd_dom_sf"/>
</dbReference>
<name>A0A3D9HV58_9PROT</name>
<dbReference type="InterPro" id="IPR001387">
    <property type="entry name" value="Cro/C1-type_HTH"/>
</dbReference>
<dbReference type="OrthoDB" id="4419620at2"/>
<dbReference type="Pfam" id="PF01381">
    <property type="entry name" value="HTH_3"/>
    <property type="match status" value="1"/>
</dbReference>
<dbReference type="SUPFAM" id="SSF47413">
    <property type="entry name" value="lambda repressor-like DNA-binding domains"/>
    <property type="match status" value="1"/>
</dbReference>
<gene>
    <name evidence="2" type="ORF">DFP90_10143</name>
</gene>
<feature type="domain" description="HTH cro/C1-type" evidence="1">
    <location>
        <begin position="18"/>
        <end position="61"/>
    </location>
</feature>
<dbReference type="GO" id="GO:0003677">
    <property type="term" value="F:DNA binding"/>
    <property type="evidence" value="ECO:0007669"/>
    <property type="project" value="InterPro"/>
</dbReference>
<evidence type="ECO:0000313" key="2">
    <source>
        <dbReference type="EMBL" id="RED53261.1"/>
    </source>
</evidence>
<dbReference type="EMBL" id="QRDW01000001">
    <property type="protein sequence ID" value="RED53261.1"/>
    <property type="molecule type" value="Genomic_DNA"/>
</dbReference>
<proteinExistence type="predicted"/>
<comment type="caution">
    <text evidence="2">The sequence shown here is derived from an EMBL/GenBank/DDBJ whole genome shotgun (WGS) entry which is preliminary data.</text>
</comment>
<keyword evidence="3" id="KW-1185">Reference proteome</keyword>
<dbReference type="RefSeq" id="WP_115934419.1">
    <property type="nucleotide sequence ID" value="NZ_QRDW01000001.1"/>
</dbReference>
<dbReference type="SMART" id="SM00530">
    <property type="entry name" value="HTH_XRE"/>
    <property type="match status" value="1"/>
</dbReference>
<dbReference type="Proteomes" id="UP000256845">
    <property type="component" value="Unassembled WGS sequence"/>
</dbReference>